<organism evidence="1 2">
    <name type="scientific">Sipha flava</name>
    <name type="common">yellow sugarcane aphid</name>
    <dbReference type="NCBI Taxonomy" id="143950"/>
    <lineage>
        <taxon>Eukaryota</taxon>
        <taxon>Metazoa</taxon>
        <taxon>Ecdysozoa</taxon>
        <taxon>Arthropoda</taxon>
        <taxon>Hexapoda</taxon>
        <taxon>Insecta</taxon>
        <taxon>Pterygota</taxon>
        <taxon>Neoptera</taxon>
        <taxon>Paraneoptera</taxon>
        <taxon>Hemiptera</taxon>
        <taxon>Sternorrhyncha</taxon>
        <taxon>Aphidomorpha</taxon>
        <taxon>Aphidoidea</taxon>
        <taxon>Aphididae</taxon>
        <taxon>Sipha</taxon>
    </lineage>
</organism>
<proteinExistence type="predicted"/>
<dbReference type="PANTHER" id="PTHR33939">
    <property type="entry name" value="PROTEIN CBG22215"/>
    <property type="match status" value="1"/>
</dbReference>
<dbReference type="InterPro" id="IPR036397">
    <property type="entry name" value="RNaseH_sf"/>
</dbReference>
<sequence>MQEPIDPNVYRSLPEKYVNVHQEKIILKYFKKRKAQHFNIKNNDLVNLISQDSGLDKHIVQNTISKYLRSKNMLLPKKIKEIKSMAKNVDNLKKSAIRKKIHSMWLAGKIPTIEKIITAVNIDSNLPRFNRPTMDKILKELKFDFVPMSGMFALIENDEIVRRRRHYLEALKKYRNEGRPIYFLGDTLIETNDSNDNTQKNEKHYSCPHTSKVQSEIRKKFIILHVGSIDGFVQGGLLGIESNKNSYDYHDDISSDTFMNWIKKVLPLLKENAVIVMNHTSYNSVHKVEYPDKTWTNYKIIEWLLSKGQIVNNDMIKVQLIDLVKQVKSKTGPYLIDAIANENNKVVLRIPTYHSELNAIEMAWNKVKYHVNTNSVPASKIIDIEKLIIEGIDLVTPEEWLNIIEYTVVKEEADCWNVDLSVNLFCDTHSTTITDKEKTIPSNDEIELIVSRLQSS</sequence>
<dbReference type="GeneID" id="112686863"/>
<reference evidence="2" key="1">
    <citation type="submission" date="2025-08" db="UniProtKB">
        <authorList>
            <consortium name="RefSeq"/>
        </authorList>
    </citation>
    <scope>IDENTIFICATION</scope>
    <source>
        <tissue evidence="2">Whole body</tissue>
    </source>
</reference>
<gene>
    <name evidence="2" type="primary">LOC112686863</name>
</gene>
<dbReference type="Gene3D" id="3.30.420.10">
    <property type="entry name" value="Ribonuclease H-like superfamily/Ribonuclease H"/>
    <property type="match status" value="1"/>
</dbReference>
<dbReference type="AlphaFoldDB" id="A0A8B8FWA3"/>
<dbReference type="RefSeq" id="XP_025415122.1">
    <property type="nucleotide sequence ID" value="XM_025559337.1"/>
</dbReference>
<dbReference type="Proteomes" id="UP000694846">
    <property type="component" value="Unplaced"/>
</dbReference>
<dbReference type="OrthoDB" id="10048767at2759"/>
<evidence type="ECO:0000313" key="2">
    <source>
        <dbReference type="RefSeq" id="XP_025415122.1"/>
    </source>
</evidence>
<accession>A0A8B8FWA3</accession>
<dbReference type="PANTHER" id="PTHR33939:SF1">
    <property type="entry name" value="DUF4371 DOMAIN-CONTAINING PROTEIN"/>
    <property type="match status" value="1"/>
</dbReference>
<dbReference type="GO" id="GO:0003676">
    <property type="term" value="F:nucleic acid binding"/>
    <property type="evidence" value="ECO:0007669"/>
    <property type="project" value="InterPro"/>
</dbReference>
<protein>
    <submittedName>
        <fullName evidence="2">Uncharacterized protein LOC112686863 isoform X2</fullName>
    </submittedName>
</protein>
<name>A0A8B8FWA3_9HEMI</name>
<evidence type="ECO:0000313" key="1">
    <source>
        <dbReference type="Proteomes" id="UP000694846"/>
    </source>
</evidence>
<keyword evidence="1" id="KW-1185">Reference proteome</keyword>